<evidence type="ECO:0000313" key="1">
    <source>
        <dbReference type="EMBL" id="SDE64265.1"/>
    </source>
</evidence>
<organism evidence="1 2">
    <name type="scientific">Paracidovorax valerianellae</name>
    <dbReference type="NCBI Taxonomy" id="187868"/>
    <lineage>
        <taxon>Bacteria</taxon>
        <taxon>Pseudomonadati</taxon>
        <taxon>Pseudomonadota</taxon>
        <taxon>Betaproteobacteria</taxon>
        <taxon>Burkholderiales</taxon>
        <taxon>Comamonadaceae</taxon>
        <taxon>Paracidovorax</taxon>
    </lineage>
</organism>
<dbReference type="EMBL" id="FMZC01000023">
    <property type="protein sequence ID" value="SDE64265.1"/>
    <property type="molecule type" value="Genomic_DNA"/>
</dbReference>
<dbReference type="OrthoDB" id="7066409at2"/>
<sequence length="73" mass="7796">MRNAYREFMDLMPPRPLQVGQVTAVVAGVATVAMPGGRVLQARGEVQAGQRVFVRDGVIEGPAPNLTYVEGEA</sequence>
<dbReference type="AlphaFoldDB" id="A0A1G7ELI1"/>
<name>A0A1G7ELI1_9BURK</name>
<dbReference type="Proteomes" id="UP000198781">
    <property type="component" value="Unassembled WGS sequence"/>
</dbReference>
<accession>A0A1G7ELI1</accession>
<reference evidence="1 2" key="1">
    <citation type="submission" date="2016-10" db="EMBL/GenBank/DDBJ databases">
        <authorList>
            <person name="de Groot N.N."/>
        </authorList>
    </citation>
    <scope>NUCLEOTIDE SEQUENCE [LARGE SCALE GENOMIC DNA]</scope>
    <source>
        <strain evidence="1 2">DSM 16619</strain>
    </source>
</reference>
<evidence type="ECO:0000313" key="2">
    <source>
        <dbReference type="Proteomes" id="UP000198781"/>
    </source>
</evidence>
<dbReference type="STRING" id="187868.SAMN05192589_12358"/>
<protein>
    <submittedName>
        <fullName evidence="1">Uncharacterized protein</fullName>
    </submittedName>
</protein>
<gene>
    <name evidence="1" type="ORF">SAMN05192589_12358</name>
</gene>
<proteinExistence type="predicted"/>
<dbReference type="RefSeq" id="WP_092745988.1">
    <property type="nucleotide sequence ID" value="NZ_FMZC01000023.1"/>
</dbReference>
<keyword evidence="2" id="KW-1185">Reference proteome</keyword>